<evidence type="ECO:0000256" key="1">
    <source>
        <dbReference type="SAM" id="Phobius"/>
    </source>
</evidence>
<dbReference type="STRING" id="264198.Reut_B3995"/>
<feature type="transmembrane region" description="Helical" evidence="1">
    <location>
        <begin position="26"/>
        <end position="49"/>
    </location>
</feature>
<evidence type="ECO:0000313" key="2">
    <source>
        <dbReference type="EMBL" id="AAZ63351.1"/>
    </source>
</evidence>
<keyword evidence="1" id="KW-1133">Transmembrane helix</keyword>
<dbReference type="EMBL" id="CP000091">
    <property type="protein sequence ID" value="AAZ63351.1"/>
    <property type="molecule type" value="Genomic_DNA"/>
</dbReference>
<dbReference type="KEGG" id="reu:Reut_B3995"/>
<keyword evidence="1" id="KW-0812">Transmembrane</keyword>
<accession>Q46U33</accession>
<sequence length="143" mass="15312">MAFWRRSCQAGNPLATGRSQSLKRKLAAATTVVGACTVGLASMLMARAYGDFDAARQNLYDISEYRVLLEAANVLSAERGPANSVLGEPPAENSAARDKLHQFRARSDAALARLLVPPPTPTGLHHHHLPPLMDKAACPGITR</sequence>
<dbReference type="HOGENOM" id="CLU_1802905_0_0_4"/>
<organism evidence="2">
    <name type="scientific">Cupriavidus pinatubonensis (strain JMP 134 / LMG 1197)</name>
    <name type="common">Cupriavidus necator (strain JMP 134)</name>
    <dbReference type="NCBI Taxonomy" id="264198"/>
    <lineage>
        <taxon>Bacteria</taxon>
        <taxon>Pseudomonadati</taxon>
        <taxon>Pseudomonadota</taxon>
        <taxon>Betaproteobacteria</taxon>
        <taxon>Burkholderiales</taxon>
        <taxon>Burkholderiaceae</taxon>
        <taxon>Cupriavidus</taxon>
    </lineage>
</organism>
<gene>
    <name evidence="2" type="ordered locus">Reut_B3995</name>
</gene>
<dbReference type="eggNOG" id="COG2199">
    <property type="taxonomic scope" value="Bacteria"/>
</dbReference>
<keyword evidence="1" id="KW-0472">Membrane</keyword>
<proteinExistence type="predicted"/>
<protein>
    <submittedName>
        <fullName evidence="2">Uncharacterized protein</fullName>
    </submittedName>
</protein>
<name>Q46U33_CUPPJ</name>
<reference evidence="2" key="1">
    <citation type="submission" date="2005-08" db="EMBL/GenBank/DDBJ databases">
        <title>Complete sequence of chromosome 2 of Ralstonia eutropha JMP134.</title>
        <authorList>
            <person name="Copeland A."/>
            <person name="Lucas S."/>
            <person name="Lapidus A."/>
            <person name="Barry K."/>
            <person name="Detter J.C."/>
            <person name="Glavina T."/>
            <person name="Hammon N."/>
            <person name="Israni S."/>
            <person name="Pitluck S."/>
            <person name="Goltsman E."/>
            <person name="Martinez M."/>
            <person name="Schmutz J."/>
            <person name="Larimer F."/>
            <person name="Land M."/>
            <person name="Lykidis A."/>
            <person name="Richardson P."/>
        </authorList>
    </citation>
    <scope>NUCLEOTIDE SEQUENCE [LARGE SCALE GENOMIC DNA]</scope>
    <source>
        <strain evidence="2">JMP134</strain>
    </source>
</reference>
<dbReference type="AlphaFoldDB" id="Q46U33"/>